<gene>
    <name evidence="1" type="ORF">PXEA_LOCUS6607</name>
</gene>
<dbReference type="OrthoDB" id="10017443at2759"/>
<dbReference type="AlphaFoldDB" id="A0A3S5FCK6"/>
<keyword evidence="2" id="KW-1185">Reference proteome</keyword>
<accession>A0A3S5FCK6</accession>
<reference evidence="1" key="1">
    <citation type="submission" date="2018-11" db="EMBL/GenBank/DDBJ databases">
        <authorList>
            <consortium name="Pathogen Informatics"/>
        </authorList>
    </citation>
    <scope>NUCLEOTIDE SEQUENCE</scope>
</reference>
<organism evidence="1 2">
    <name type="scientific">Protopolystoma xenopodis</name>
    <dbReference type="NCBI Taxonomy" id="117903"/>
    <lineage>
        <taxon>Eukaryota</taxon>
        <taxon>Metazoa</taxon>
        <taxon>Spiralia</taxon>
        <taxon>Lophotrochozoa</taxon>
        <taxon>Platyhelminthes</taxon>
        <taxon>Monogenea</taxon>
        <taxon>Polyopisthocotylea</taxon>
        <taxon>Polystomatidea</taxon>
        <taxon>Polystomatidae</taxon>
        <taxon>Protopolystoma</taxon>
    </lineage>
</organism>
<dbReference type="Proteomes" id="UP000784294">
    <property type="component" value="Unassembled WGS sequence"/>
</dbReference>
<evidence type="ECO:0000313" key="2">
    <source>
        <dbReference type="Proteomes" id="UP000784294"/>
    </source>
</evidence>
<dbReference type="EMBL" id="CAAALY010016930">
    <property type="protein sequence ID" value="VEL13167.1"/>
    <property type="molecule type" value="Genomic_DNA"/>
</dbReference>
<evidence type="ECO:0000313" key="1">
    <source>
        <dbReference type="EMBL" id="VEL13167.1"/>
    </source>
</evidence>
<sequence length="185" mass="20958">MLNGDRINATLYYLLSNTPDILSISFQSTSAFFPDANFNKKPVAARQPTSIQRPFPSVSHQKQADKPVVNITKNSEKENNSNGFVVEKREKETDDGANFDSITAADTRINLASQHVTFNDIVYLHPHQLLSAFREEVKPRQRRFALPDRKISMNRTMSALQRQALQKLLQSGKCFRGSDTLYVVV</sequence>
<name>A0A3S5FCK6_9PLAT</name>
<proteinExistence type="predicted"/>
<comment type="caution">
    <text evidence="1">The sequence shown here is derived from an EMBL/GenBank/DDBJ whole genome shotgun (WGS) entry which is preliminary data.</text>
</comment>
<protein>
    <submittedName>
        <fullName evidence="1">Uncharacterized protein</fullName>
    </submittedName>
</protein>